<evidence type="ECO:0000256" key="1">
    <source>
        <dbReference type="SAM" id="Phobius"/>
    </source>
</evidence>
<protein>
    <submittedName>
        <fullName evidence="2">ABC-2 family transporter</fullName>
    </submittedName>
</protein>
<organism evidence="2 3">
    <name type="scientific">Vibrio diazotrophicus</name>
    <dbReference type="NCBI Taxonomy" id="685"/>
    <lineage>
        <taxon>Bacteria</taxon>
        <taxon>Pseudomonadati</taxon>
        <taxon>Pseudomonadota</taxon>
        <taxon>Gammaproteobacteria</taxon>
        <taxon>Vibrionales</taxon>
        <taxon>Vibrionaceae</taxon>
        <taxon>Vibrio</taxon>
    </lineage>
</organism>
<feature type="transmembrane region" description="Helical" evidence="1">
    <location>
        <begin position="176"/>
        <end position="196"/>
    </location>
</feature>
<name>A0A329DZY6_VIBDI</name>
<accession>A0A329DZY6</accession>
<sequence length="313" mass="33866">MAALRLSATSHIATHSLKTLFGEKTVWLFILLFTVLVVLSAYLGWSANTTVDAIYTDAKQYLLKAGNPVPPNPVMDSSPLSMLRNLSVYFGLIGVLVAIVMGYQLIAEDRKSGVLPLIATRLTSRREYACAKVGVFSGVLALLTLISLLVCGLVFVCLPSISLSGSQLRQLFEFHFFAYAYMATFGLFAMGCTAFAKKQSIALLTPISLWLIITFILPSLMANVNPTAAINPISTLVPVPDSAFFTIVHGYLAPIALAQNFDAISAQLLEYGPILSPLPVIQWGSLICAFTLSALFAVEAIGRMRMEKGAFNE</sequence>
<keyword evidence="1" id="KW-0472">Membrane</keyword>
<dbReference type="Pfam" id="PF12679">
    <property type="entry name" value="ABC2_membrane_2"/>
    <property type="match status" value="1"/>
</dbReference>
<reference evidence="2 3" key="1">
    <citation type="submission" date="2018-06" db="EMBL/GenBank/DDBJ databases">
        <title>Freshwater and sediment microbial communities from various areas in North America, analyzing microbe dynamics in response to fracking.</title>
        <authorList>
            <person name="Lamendella R."/>
        </authorList>
    </citation>
    <scope>NUCLEOTIDE SEQUENCE [LARGE SCALE GENOMIC DNA]</scope>
    <source>
        <strain evidence="2 3">99A</strain>
    </source>
</reference>
<keyword evidence="1" id="KW-0812">Transmembrane</keyword>
<dbReference type="EMBL" id="QLTR01000038">
    <property type="protein sequence ID" value="RAS57090.1"/>
    <property type="molecule type" value="Genomic_DNA"/>
</dbReference>
<dbReference type="AlphaFoldDB" id="A0A329DZY6"/>
<comment type="caution">
    <text evidence="2">The sequence shown here is derived from an EMBL/GenBank/DDBJ whole genome shotgun (WGS) entry which is preliminary data.</text>
</comment>
<dbReference type="RefSeq" id="WP_112404679.1">
    <property type="nucleotide sequence ID" value="NZ_QLTR01000038.1"/>
</dbReference>
<gene>
    <name evidence="2" type="ORF">DET48_13825</name>
</gene>
<feature type="transmembrane region" description="Helical" evidence="1">
    <location>
        <begin position="26"/>
        <end position="45"/>
    </location>
</feature>
<feature type="transmembrane region" description="Helical" evidence="1">
    <location>
        <begin position="280"/>
        <end position="298"/>
    </location>
</feature>
<dbReference type="GO" id="GO:0005886">
    <property type="term" value="C:plasma membrane"/>
    <property type="evidence" value="ECO:0007669"/>
    <property type="project" value="UniProtKB-SubCell"/>
</dbReference>
<evidence type="ECO:0000313" key="2">
    <source>
        <dbReference type="EMBL" id="RAS57090.1"/>
    </source>
</evidence>
<feature type="transmembrane region" description="Helical" evidence="1">
    <location>
        <begin position="203"/>
        <end position="222"/>
    </location>
</feature>
<evidence type="ECO:0000313" key="3">
    <source>
        <dbReference type="Proteomes" id="UP000248729"/>
    </source>
</evidence>
<feature type="transmembrane region" description="Helical" evidence="1">
    <location>
        <begin position="86"/>
        <end position="107"/>
    </location>
</feature>
<dbReference type="GO" id="GO:0140359">
    <property type="term" value="F:ABC-type transporter activity"/>
    <property type="evidence" value="ECO:0007669"/>
    <property type="project" value="InterPro"/>
</dbReference>
<dbReference type="PANTHER" id="PTHR43471">
    <property type="entry name" value="ABC TRANSPORTER PERMEASE"/>
    <property type="match status" value="1"/>
</dbReference>
<feature type="transmembrane region" description="Helical" evidence="1">
    <location>
        <begin position="128"/>
        <end position="156"/>
    </location>
</feature>
<keyword evidence="1" id="KW-1133">Transmembrane helix</keyword>
<proteinExistence type="predicted"/>
<dbReference type="Proteomes" id="UP000248729">
    <property type="component" value="Unassembled WGS sequence"/>
</dbReference>